<keyword evidence="2" id="KW-1185">Reference proteome</keyword>
<protein>
    <recommendedName>
        <fullName evidence="3">Mitochondrial protein</fullName>
    </recommendedName>
</protein>
<proteinExistence type="predicted"/>
<reference evidence="1" key="1">
    <citation type="submission" date="2018-05" db="EMBL/GenBank/DDBJ databases">
        <title>Draft genome of Mucuna pruriens seed.</title>
        <authorList>
            <person name="Nnadi N.E."/>
            <person name="Vos R."/>
            <person name="Hasami M.H."/>
            <person name="Devisetty U.K."/>
            <person name="Aguiy J.C."/>
        </authorList>
    </citation>
    <scope>NUCLEOTIDE SEQUENCE [LARGE SCALE GENOMIC DNA]</scope>
    <source>
        <strain evidence="1">JCA_2017</strain>
    </source>
</reference>
<accession>A0A371HLB3</accession>
<gene>
    <name evidence="1" type="ORF">CR513_12834</name>
</gene>
<sequence>ISYINFFSNYEPTLYHQVVEHLKWRQALDALEVNSTWSFLLFPLDKHCIGCRWVYNLSDTRGPIDLVTHLTINKSLDWPWQASRQWFYKFFTILLATCFTQSKHDYSLFTIGGSSLYRALFSTASEITWLKQLLRHFEVYFTITNLHCSLHLTLFTMMNINYKHIDIHYHFIKELSQARIITRDP</sequence>
<name>A0A371HLB3_MUCPR</name>
<evidence type="ECO:0000313" key="1">
    <source>
        <dbReference type="EMBL" id="RDY03568.1"/>
    </source>
</evidence>
<dbReference type="Proteomes" id="UP000257109">
    <property type="component" value="Unassembled WGS sequence"/>
</dbReference>
<organism evidence="1 2">
    <name type="scientific">Mucuna pruriens</name>
    <name type="common">Velvet bean</name>
    <name type="synonym">Dolichos pruriens</name>
    <dbReference type="NCBI Taxonomy" id="157652"/>
    <lineage>
        <taxon>Eukaryota</taxon>
        <taxon>Viridiplantae</taxon>
        <taxon>Streptophyta</taxon>
        <taxon>Embryophyta</taxon>
        <taxon>Tracheophyta</taxon>
        <taxon>Spermatophyta</taxon>
        <taxon>Magnoliopsida</taxon>
        <taxon>eudicotyledons</taxon>
        <taxon>Gunneridae</taxon>
        <taxon>Pentapetalae</taxon>
        <taxon>rosids</taxon>
        <taxon>fabids</taxon>
        <taxon>Fabales</taxon>
        <taxon>Fabaceae</taxon>
        <taxon>Papilionoideae</taxon>
        <taxon>50 kb inversion clade</taxon>
        <taxon>NPAAA clade</taxon>
        <taxon>indigoferoid/millettioid clade</taxon>
        <taxon>Phaseoleae</taxon>
        <taxon>Mucuna</taxon>
    </lineage>
</organism>
<evidence type="ECO:0008006" key="3">
    <source>
        <dbReference type="Google" id="ProtNLM"/>
    </source>
</evidence>
<dbReference type="EMBL" id="QJKJ01002272">
    <property type="protein sequence ID" value="RDY03568.1"/>
    <property type="molecule type" value="Genomic_DNA"/>
</dbReference>
<comment type="caution">
    <text evidence="1">The sequence shown here is derived from an EMBL/GenBank/DDBJ whole genome shotgun (WGS) entry which is preliminary data.</text>
</comment>
<feature type="non-terminal residue" evidence="1">
    <location>
        <position position="1"/>
    </location>
</feature>
<evidence type="ECO:0000313" key="2">
    <source>
        <dbReference type="Proteomes" id="UP000257109"/>
    </source>
</evidence>
<dbReference type="AlphaFoldDB" id="A0A371HLB3"/>